<dbReference type="PROSITE" id="PS51257">
    <property type="entry name" value="PROKAR_LIPOPROTEIN"/>
    <property type="match status" value="1"/>
</dbReference>
<keyword evidence="3" id="KW-0325">Glycoprotein</keyword>
<gene>
    <name evidence="5" type="ORF">SAMN04488508_11264</name>
</gene>
<evidence type="ECO:0000259" key="4">
    <source>
        <dbReference type="Pfam" id="PF07593"/>
    </source>
</evidence>
<dbReference type="SUPFAM" id="SSF69318">
    <property type="entry name" value="Integrin alpha N-terminal domain"/>
    <property type="match status" value="3"/>
</dbReference>
<reference evidence="6" key="1">
    <citation type="submission" date="2016-11" db="EMBL/GenBank/DDBJ databases">
        <authorList>
            <person name="Varghese N."/>
            <person name="Submissions S."/>
        </authorList>
    </citation>
    <scope>NUCLEOTIDE SEQUENCE [LARGE SCALE GENOMIC DNA]</scope>
    <source>
        <strain evidence="6">DSM 22623</strain>
    </source>
</reference>
<dbReference type="InterPro" id="IPR013517">
    <property type="entry name" value="FG-GAP"/>
</dbReference>
<organism evidence="5 6">
    <name type="scientific">Aquimarina spongiae</name>
    <dbReference type="NCBI Taxonomy" id="570521"/>
    <lineage>
        <taxon>Bacteria</taxon>
        <taxon>Pseudomonadati</taxon>
        <taxon>Bacteroidota</taxon>
        <taxon>Flavobacteriia</taxon>
        <taxon>Flavobacteriales</taxon>
        <taxon>Flavobacteriaceae</taxon>
        <taxon>Aquimarina</taxon>
    </lineage>
</organism>
<accession>A0A1M6KTR9</accession>
<dbReference type="STRING" id="570521.SAMN04488508_11264"/>
<dbReference type="PANTHER" id="PTHR16026">
    <property type="entry name" value="CARTILAGE ACIDIC PROTEIN 1"/>
    <property type="match status" value="1"/>
</dbReference>
<dbReference type="RefSeq" id="WP_073321337.1">
    <property type="nucleotide sequence ID" value="NZ_FQYP01000012.1"/>
</dbReference>
<dbReference type="InterPro" id="IPR028994">
    <property type="entry name" value="Integrin_alpha_N"/>
</dbReference>
<keyword evidence="1" id="KW-0732">Signal</keyword>
<dbReference type="PANTHER" id="PTHR16026:SF0">
    <property type="entry name" value="CARTILAGE ACIDIC PROTEIN 1"/>
    <property type="match status" value="1"/>
</dbReference>
<dbReference type="Gene3D" id="2.130.10.130">
    <property type="entry name" value="Integrin alpha, N-terminal"/>
    <property type="match status" value="3"/>
</dbReference>
<protein>
    <submittedName>
        <fullName evidence="5">Repeat domain-containing protein</fullName>
    </submittedName>
</protein>
<keyword evidence="6" id="KW-1185">Reference proteome</keyword>
<evidence type="ECO:0000256" key="1">
    <source>
        <dbReference type="ARBA" id="ARBA00022729"/>
    </source>
</evidence>
<evidence type="ECO:0000313" key="5">
    <source>
        <dbReference type="EMBL" id="SHJ62357.1"/>
    </source>
</evidence>
<keyword evidence="2" id="KW-0677">Repeat</keyword>
<dbReference type="EMBL" id="FQYP01000012">
    <property type="protein sequence ID" value="SHJ62357.1"/>
    <property type="molecule type" value="Genomic_DNA"/>
</dbReference>
<dbReference type="OrthoDB" id="9816120at2"/>
<dbReference type="Pfam" id="PF07593">
    <property type="entry name" value="UnbV_ASPIC"/>
    <property type="match status" value="1"/>
</dbReference>
<dbReference type="Proteomes" id="UP000184432">
    <property type="component" value="Unassembled WGS sequence"/>
</dbReference>
<name>A0A1M6KTR9_9FLAO</name>
<dbReference type="InterPro" id="IPR027039">
    <property type="entry name" value="Crtac1"/>
</dbReference>
<proteinExistence type="predicted"/>
<dbReference type="InterPro" id="IPR011519">
    <property type="entry name" value="UnbV_ASPIC"/>
</dbReference>
<evidence type="ECO:0000256" key="2">
    <source>
        <dbReference type="ARBA" id="ARBA00022737"/>
    </source>
</evidence>
<feature type="domain" description="ASPIC/UnbV" evidence="4">
    <location>
        <begin position="542"/>
        <end position="608"/>
    </location>
</feature>
<dbReference type="InterPro" id="IPR013519">
    <property type="entry name" value="Int_alpha_beta-p"/>
</dbReference>
<evidence type="ECO:0000313" key="6">
    <source>
        <dbReference type="Proteomes" id="UP000184432"/>
    </source>
</evidence>
<dbReference type="SMART" id="SM00191">
    <property type="entry name" value="Int_alpha"/>
    <property type="match status" value="2"/>
</dbReference>
<sequence length="1110" mass="123878">MNKIVYSCLLVSMVLGSCKKEKINTKTKIDQEPLFTKVTAATSNIHFGNTVESQKDFNIFTYRNYFNGGGVAIGDINNDGLPDVYLTANQGENKLYLNKGNFKFEDISKSSKTTGKNSWSTGVVMVDINADGFLDIYVCNAGNVKGDDQKNELFINNGPSADSGIITFTEKAEEYNLADSGFTTHAGFFDYDQDGDLDAYILNNSFIPVSSLGFTNKRDLRAKDWNIPEILKGGGDKLLRNDNGVFTDVSEEAGIYGSLIGFGLGVTIGDVNQDLLPDIYVSNDFYERDYLYINNGDGTFREEVKKWIEHLSLSSMGADMADINNDGLPEIFVTDMLPEKDQRLKETTSFENYDIYQLKKSRDFYNQYMQNSLQLNNGNGSFSEISFYSGVAETDWSWGALLFDMDNDGYKDIYVSNGIYHDLTDQDFMNFFANDIIQKMTLTGKKEEVDSIINRMPSTPISNYAFKNNGDLTFDNATKTWGFEEPTFSNGAAYADLDNDGDLDLIVNNFNMPVSVYQNKSERLGNNFVRVQIKGKDKNTFAIGSVVEIYANYEIIRQELVPTRGFQSSTEYIMTIGIGKINNIDSVKVIFPNQQTQSISSVNVNTLLQFDQEVGKERDKIFSENQVVYFEEVTVGLQPHKEDPYVDFDYEGLIYKMQSREGPAIAIGDVNGDGNEDVFVGGAFKQSGRLYLQQDNGKVVASSFETEEVFEDTAAAFLDIDADGDLDLVLGSGGNFKGARTGVRFYTNDGKGNFSRGKIVAATNANVSTIASYDYDQDGDIDLFVGCLNVVGVYGVSPQSLLLENVGNGNFKDIVLTHAPEIREIGMVTEAIWKDVDGDELKDLILVGEWMSPKIFKNAKGKLKYQDNNLNRISGWFNTVKAEDLDNDGDIDLVLGNRGLNAKYKATEQHPMRLYVNDFDNNGTVEQIVTQHIASRDVPIQLKKEITAQINSLKKQNIKFSEYAKKSIKDLFPKEVLENTIVKEVNTFSSLIAYNDGKGNFEFVHLPQVAQLSCINAIETIDINEDGVLDLVLGGNNYNFKPQYSRLDASRGIVLLSTGKQSYKPISSSGFLVEGEIKNLNWMSNKTGNKYLISGINNETPRMFKLKNKE</sequence>
<dbReference type="Pfam" id="PF13517">
    <property type="entry name" value="FG-GAP_3"/>
    <property type="match status" value="6"/>
</dbReference>
<dbReference type="AlphaFoldDB" id="A0A1M6KTR9"/>
<evidence type="ECO:0000256" key="3">
    <source>
        <dbReference type="ARBA" id="ARBA00023180"/>
    </source>
</evidence>